<gene>
    <name evidence="1" type="ORF">GYA93_13305</name>
</gene>
<keyword evidence="2" id="KW-1185">Reference proteome</keyword>
<comment type="caution">
    <text evidence="1">The sequence shown here is derived from an EMBL/GenBank/DDBJ whole genome shotgun (WGS) entry which is preliminary data.</text>
</comment>
<evidence type="ECO:0000313" key="2">
    <source>
        <dbReference type="Proteomes" id="UP000466307"/>
    </source>
</evidence>
<dbReference type="Proteomes" id="UP000466307">
    <property type="component" value="Unassembled WGS sequence"/>
</dbReference>
<evidence type="ECO:0000313" key="1">
    <source>
        <dbReference type="EMBL" id="NDK90549.1"/>
    </source>
</evidence>
<dbReference type="AlphaFoldDB" id="A0A7K3LQM9"/>
<name>A0A7K3LQM9_9ACTN</name>
<dbReference type="RefSeq" id="WP_059039835.1">
    <property type="nucleotide sequence ID" value="NZ_JAADZU010000040.1"/>
</dbReference>
<proteinExistence type="predicted"/>
<reference evidence="1 2" key="1">
    <citation type="submission" date="2020-01" db="EMBL/GenBank/DDBJ databases">
        <title>Investigation of new actinobacteria for the biodesulphurisation of diesel fuel.</title>
        <authorList>
            <person name="Athi Narayanan S.M."/>
        </authorList>
    </citation>
    <scope>NUCLEOTIDE SEQUENCE [LARGE SCALE GENOMIC DNA]</scope>
    <source>
        <strain evidence="1 2">213E</strain>
    </source>
</reference>
<organism evidence="1 2">
    <name type="scientific">Gordonia desulfuricans</name>
    <dbReference type="NCBI Taxonomy" id="89051"/>
    <lineage>
        <taxon>Bacteria</taxon>
        <taxon>Bacillati</taxon>
        <taxon>Actinomycetota</taxon>
        <taxon>Actinomycetes</taxon>
        <taxon>Mycobacteriales</taxon>
        <taxon>Gordoniaceae</taxon>
        <taxon>Gordonia</taxon>
    </lineage>
</organism>
<sequence length="107" mass="11177">MSGEFVVDPMAVDGIAASLESMAYDIESVARCDLTTTMAVAMPHSPMVAAAQKATDGLRQAQTAVSGQWETFAAAVRAVRTIAASADEENATTFAHLAELPHAQAPR</sequence>
<protein>
    <submittedName>
        <fullName evidence="1">Invasin</fullName>
    </submittedName>
</protein>
<dbReference type="EMBL" id="JAADZU010000040">
    <property type="protein sequence ID" value="NDK90549.1"/>
    <property type="molecule type" value="Genomic_DNA"/>
</dbReference>
<accession>A0A7K3LQM9</accession>